<evidence type="ECO:0000256" key="1">
    <source>
        <dbReference type="ARBA" id="ARBA00004141"/>
    </source>
</evidence>
<feature type="transmembrane region" description="Helical" evidence="7">
    <location>
        <begin position="60"/>
        <end position="79"/>
    </location>
</feature>
<organism evidence="8 9">
    <name type="scientific">Malassezia nana</name>
    <dbReference type="NCBI Taxonomy" id="180528"/>
    <lineage>
        <taxon>Eukaryota</taxon>
        <taxon>Fungi</taxon>
        <taxon>Dikarya</taxon>
        <taxon>Basidiomycota</taxon>
        <taxon>Ustilaginomycotina</taxon>
        <taxon>Malasseziomycetes</taxon>
        <taxon>Malasseziales</taxon>
        <taxon>Malasseziaceae</taxon>
        <taxon>Malassezia</taxon>
    </lineage>
</organism>
<feature type="transmembrane region" description="Helical" evidence="7">
    <location>
        <begin position="339"/>
        <end position="363"/>
    </location>
</feature>
<feature type="transmembrane region" description="Helical" evidence="7">
    <location>
        <begin position="167"/>
        <end position="185"/>
    </location>
</feature>
<dbReference type="Gene3D" id="1.20.1730.10">
    <property type="entry name" value="Sodium/glucose cotransporter"/>
    <property type="match status" value="1"/>
</dbReference>
<feature type="transmembrane region" description="Helical" evidence="7">
    <location>
        <begin position="494"/>
        <end position="516"/>
    </location>
</feature>
<evidence type="ECO:0000313" key="8">
    <source>
        <dbReference type="EMBL" id="WFD26414.1"/>
    </source>
</evidence>
<dbReference type="GO" id="GO:0005886">
    <property type="term" value="C:plasma membrane"/>
    <property type="evidence" value="ECO:0007669"/>
    <property type="project" value="TreeGrafter"/>
</dbReference>
<comment type="similarity">
    <text evidence="2 6">Belongs to the sodium:solute symporter (SSF) (TC 2.A.21) family.</text>
</comment>
<proteinExistence type="inferred from homology"/>
<feature type="transmembrane region" description="Helical" evidence="7">
    <location>
        <begin position="456"/>
        <end position="474"/>
    </location>
</feature>
<dbReference type="PANTHER" id="PTHR46154">
    <property type="match status" value="1"/>
</dbReference>
<feature type="transmembrane region" description="Helical" evidence="7">
    <location>
        <begin position="427"/>
        <end position="449"/>
    </location>
</feature>
<dbReference type="InterPro" id="IPR001734">
    <property type="entry name" value="Na/solute_symporter"/>
</dbReference>
<feature type="transmembrane region" description="Helical" evidence="7">
    <location>
        <begin position="599"/>
        <end position="619"/>
    </location>
</feature>
<feature type="transmembrane region" description="Helical" evidence="7">
    <location>
        <begin position="12"/>
        <end position="35"/>
    </location>
</feature>
<dbReference type="InterPro" id="IPR031155">
    <property type="entry name" value="DUR"/>
</dbReference>
<dbReference type="Pfam" id="PF00474">
    <property type="entry name" value="SSF"/>
    <property type="match status" value="1"/>
</dbReference>
<keyword evidence="3 7" id="KW-0812">Transmembrane</keyword>
<evidence type="ECO:0000313" key="9">
    <source>
        <dbReference type="Proteomes" id="UP001213623"/>
    </source>
</evidence>
<evidence type="ECO:0000256" key="3">
    <source>
        <dbReference type="ARBA" id="ARBA00022692"/>
    </source>
</evidence>
<dbReference type="EMBL" id="CP119893">
    <property type="protein sequence ID" value="WFD26414.1"/>
    <property type="molecule type" value="Genomic_DNA"/>
</dbReference>
<feature type="transmembrane region" description="Helical" evidence="7">
    <location>
        <begin position="136"/>
        <end position="161"/>
    </location>
</feature>
<protein>
    <recommendedName>
        <fullName evidence="10">Urea transporter</fullName>
    </recommendedName>
</protein>
<dbReference type="CDD" id="cd11476">
    <property type="entry name" value="SLC5sbd_DUR3"/>
    <property type="match status" value="1"/>
</dbReference>
<keyword evidence="4 7" id="KW-1133">Transmembrane helix</keyword>
<evidence type="ECO:0000256" key="4">
    <source>
        <dbReference type="ARBA" id="ARBA00022989"/>
    </source>
</evidence>
<evidence type="ECO:0008006" key="10">
    <source>
        <dbReference type="Google" id="ProtNLM"/>
    </source>
</evidence>
<feature type="transmembrane region" description="Helical" evidence="7">
    <location>
        <begin position="398"/>
        <end position="421"/>
    </location>
</feature>
<evidence type="ECO:0000256" key="7">
    <source>
        <dbReference type="SAM" id="Phobius"/>
    </source>
</evidence>
<dbReference type="PROSITE" id="PS50283">
    <property type="entry name" value="NA_SOLUT_SYMP_3"/>
    <property type="match status" value="1"/>
</dbReference>
<gene>
    <name evidence="8" type="ORF">MNAN1_001394</name>
</gene>
<dbReference type="PANTHER" id="PTHR46154:SF2">
    <property type="entry name" value="SOLUTE SYMPORTER FAMILY TRANSPORTER (AFU_ORTHOLOGUE AFUA_6G03200)"/>
    <property type="match status" value="1"/>
</dbReference>
<sequence length="680" mass="72460">MSDNPAQVLGVGVGWAVVVGLGFAFAALMMFITFLQNKFTEHSTKSVEEFNSASRSVKPGLVAAGIVSAWTWAATLLQSAATTYSFGVSGAYWYAAGATLQILLCAIMACKIKSCAPFCSTFLEVIRIRHGKKVHAVFMVFALVTNLLVSSQLVLGGAAVVKDLTGLHILAGIFLIPTSVAVYTVTGGLRATFIADYTHTLGLFVVIIYFFFNVWTGNGKIGSLGKMVELLNRAAELSPVEGNAAGSYLTLRSQQGLLFGIINICGNLATVFCDQSYHQRSIASLPTTASRGFLLGGSAWFPIPFVFGTTMGLAARALTHQDPSMAVLNDSQVTAGLPAPSVAVAIAGKGGAVAVLILLFLAVTSATSAQQIAVSSVLTFDIWKVYIHPNPKGQHIQWITHGAVILWAVIMAIFGLIWHYAGIGLGWLYTMMGIAVAPAVFPIFGSLVWKKTNSMGCVAGMVVGCILGIMTWLVTAGTLYNSVTVTTTGEQYPLVAGNLVSLLVSAIITIVWSLIWPQNYTFADTRAFNAPPDALMERMPSEPVEPLALDEKATNDTELGGKPTVETYAQQRDAGENNIEYVRAAGLDPAVIDSTVKRVTFISIVCSVLLVVIVPAISTSARVWTPAGLGAWAYLGLIWLFWSILAVGVLPLWEARAELMTVFGGILHFRPAAAMPKYDP</sequence>
<feature type="transmembrane region" description="Helical" evidence="7">
    <location>
        <begin position="256"/>
        <end position="273"/>
    </location>
</feature>
<evidence type="ECO:0000256" key="6">
    <source>
        <dbReference type="RuleBase" id="RU362091"/>
    </source>
</evidence>
<reference evidence="8" key="1">
    <citation type="submission" date="2023-03" db="EMBL/GenBank/DDBJ databases">
        <title>Mating type loci evolution in Malassezia.</title>
        <authorList>
            <person name="Coelho M.A."/>
        </authorList>
    </citation>
    <scope>NUCLEOTIDE SEQUENCE</scope>
    <source>
        <strain evidence="8">CBS 9557</strain>
    </source>
</reference>
<dbReference type="Proteomes" id="UP001213623">
    <property type="component" value="Chromosome 2"/>
</dbReference>
<feature type="transmembrane region" description="Helical" evidence="7">
    <location>
        <begin position="293"/>
        <end position="319"/>
    </location>
</feature>
<comment type="subcellular location">
    <subcellularLocation>
        <location evidence="1">Membrane</location>
        <topology evidence="1">Multi-pass membrane protein</topology>
    </subcellularLocation>
</comment>
<feature type="transmembrane region" description="Helical" evidence="7">
    <location>
        <begin position="631"/>
        <end position="653"/>
    </location>
</feature>
<dbReference type="InterPro" id="IPR038377">
    <property type="entry name" value="Na/Glc_symporter_sf"/>
</dbReference>
<dbReference type="GO" id="GO:0015204">
    <property type="term" value="F:urea transmembrane transporter activity"/>
    <property type="evidence" value="ECO:0007669"/>
    <property type="project" value="InterPro"/>
</dbReference>
<feature type="transmembrane region" description="Helical" evidence="7">
    <location>
        <begin position="197"/>
        <end position="215"/>
    </location>
</feature>
<evidence type="ECO:0000256" key="5">
    <source>
        <dbReference type="ARBA" id="ARBA00023136"/>
    </source>
</evidence>
<keyword evidence="5 7" id="KW-0472">Membrane</keyword>
<feature type="transmembrane region" description="Helical" evidence="7">
    <location>
        <begin position="91"/>
        <end position="110"/>
    </location>
</feature>
<keyword evidence="9" id="KW-1185">Reference proteome</keyword>
<name>A0AAF0EKP3_9BASI</name>
<evidence type="ECO:0000256" key="2">
    <source>
        <dbReference type="ARBA" id="ARBA00006434"/>
    </source>
</evidence>
<accession>A0AAF0EKP3</accession>
<dbReference type="AlphaFoldDB" id="A0AAF0EKP3"/>